<sequence>MTLYPLLKIIQNAQTDQSHVIQVIKKHPPSAFPKNFGAIMTNSTVLTANIAKIDGYQTYIKKSFIELLNIFNINDCQGIQCQRSGKCIERKNLCDGVNDCLDNEDEVSCFLPLNVTFQKYFTTQKYDEGILVGYLGSINIGICSDNMPDVVLDKICPYKQQRPNVGLIQREPKFGTVCSDGLCYIDTFAGACKDERTEVIRCGDSCGRPNIALFSSHMRCKRIVGGCSIKPDESPWTASIRLRSPDSHHCGAAIISNLFLLTAAHCVSIVPKESLYIRVGDFNNLISEPQEINVGIAEVVLHPSYENIFNHDIAIIKLDTPLNFTQFVKPICLPPSTYQFEIGSECFVSGFGKFTNEDVENAPYSSLLQIAKVPILNKTFCRMANEGTVLGETTICAGYVAGGVDACHGDSGSPLACVYNGVFYLNAVVSWGDGCAEINKPGIYTSTSSYISWIENVTKSYF</sequence>
<dbReference type="WBParaSite" id="RSKR_0000593600.1">
    <property type="protein sequence ID" value="RSKR_0000593600.1"/>
    <property type="gene ID" value="RSKR_0000593600"/>
</dbReference>
<accession>A0AC35TYV4</accession>
<organism evidence="1 2">
    <name type="scientific">Rhabditophanes sp. KR3021</name>
    <dbReference type="NCBI Taxonomy" id="114890"/>
    <lineage>
        <taxon>Eukaryota</taxon>
        <taxon>Metazoa</taxon>
        <taxon>Ecdysozoa</taxon>
        <taxon>Nematoda</taxon>
        <taxon>Chromadorea</taxon>
        <taxon>Rhabditida</taxon>
        <taxon>Tylenchina</taxon>
        <taxon>Panagrolaimomorpha</taxon>
        <taxon>Strongyloidoidea</taxon>
        <taxon>Alloionematidae</taxon>
        <taxon>Rhabditophanes</taxon>
    </lineage>
</organism>
<protein>
    <submittedName>
        <fullName evidence="2">Peptidase S1 domain-containing protein</fullName>
    </submittedName>
</protein>
<name>A0AC35TYV4_9BILA</name>
<proteinExistence type="predicted"/>
<evidence type="ECO:0000313" key="1">
    <source>
        <dbReference type="Proteomes" id="UP000095286"/>
    </source>
</evidence>
<evidence type="ECO:0000313" key="2">
    <source>
        <dbReference type="WBParaSite" id="RSKR_0000593600.1"/>
    </source>
</evidence>
<dbReference type="Proteomes" id="UP000095286">
    <property type="component" value="Unplaced"/>
</dbReference>
<reference evidence="2" key="1">
    <citation type="submission" date="2016-11" db="UniProtKB">
        <authorList>
            <consortium name="WormBaseParasite"/>
        </authorList>
    </citation>
    <scope>IDENTIFICATION</scope>
    <source>
        <strain evidence="2">KR3021</strain>
    </source>
</reference>